<keyword evidence="3" id="KW-1185">Reference proteome</keyword>
<organism evidence="2 3">
    <name type="scientific">Amaricoccus macauensis</name>
    <dbReference type="NCBI Taxonomy" id="57001"/>
    <lineage>
        <taxon>Bacteria</taxon>
        <taxon>Pseudomonadati</taxon>
        <taxon>Pseudomonadota</taxon>
        <taxon>Alphaproteobacteria</taxon>
        <taxon>Rhodobacterales</taxon>
        <taxon>Paracoccaceae</taxon>
        <taxon>Amaricoccus</taxon>
    </lineage>
</organism>
<dbReference type="AlphaFoldDB" id="A0A840SJI3"/>
<name>A0A840SJI3_9RHOB</name>
<evidence type="ECO:0000313" key="2">
    <source>
        <dbReference type="EMBL" id="MBB5221114.1"/>
    </source>
</evidence>
<dbReference type="PIRSF" id="PIRSF009320">
    <property type="entry name" value="Nuc_binding_HP_1000"/>
    <property type="match status" value="1"/>
</dbReference>
<dbReference type="RefSeq" id="WP_184147516.1">
    <property type="nucleotide sequence ID" value="NZ_JACHFM010000001.1"/>
</dbReference>
<dbReference type="Pfam" id="PF01656">
    <property type="entry name" value="CbiA"/>
    <property type="match status" value="1"/>
</dbReference>
<gene>
    <name evidence="2" type="ORF">HNP73_001035</name>
</gene>
<dbReference type="Gene3D" id="3.40.50.300">
    <property type="entry name" value="P-loop containing nucleotide triphosphate hydrolases"/>
    <property type="match status" value="1"/>
</dbReference>
<dbReference type="InterPro" id="IPR002586">
    <property type="entry name" value="CobQ/CobB/MinD/ParA_Nub-bd_dom"/>
</dbReference>
<dbReference type="Proteomes" id="UP000549457">
    <property type="component" value="Unassembled WGS sequence"/>
</dbReference>
<dbReference type="InterPro" id="IPR050678">
    <property type="entry name" value="DNA_Partitioning_ATPase"/>
</dbReference>
<dbReference type="SUPFAM" id="SSF52540">
    <property type="entry name" value="P-loop containing nucleoside triphosphate hydrolases"/>
    <property type="match status" value="1"/>
</dbReference>
<evidence type="ECO:0000259" key="1">
    <source>
        <dbReference type="Pfam" id="PF01656"/>
    </source>
</evidence>
<dbReference type="EMBL" id="JACHFM010000001">
    <property type="protein sequence ID" value="MBB5221114.1"/>
    <property type="molecule type" value="Genomic_DNA"/>
</dbReference>
<accession>A0A840SJI3</accession>
<comment type="caution">
    <text evidence="2">The sequence shown here is derived from an EMBL/GenBank/DDBJ whole genome shotgun (WGS) entry which is preliminary data.</text>
</comment>
<reference evidence="2 3" key="1">
    <citation type="submission" date="2020-08" db="EMBL/GenBank/DDBJ databases">
        <title>Genomic Encyclopedia of Type Strains, Phase IV (KMG-IV): sequencing the most valuable type-strain genomes for metagenomic binning, comparative biology and taxonomic classification.</title>
        <authorList>
            <person name="Goeker M."/>
        </authorList>
    </citation>
    <scope>NUCLEOTIDE SEQUENCE [LARGE SCALE GENOMIC DNA]</scope>
    <source>
        <strain evidence="2 3">DSM 101730</strain>
    </source>
</reference>
<dbReference type="InterPro" id="IPR027417">
    <property type="entry name" value="P-loop_NTPase"/>
</dbReference>
<feature type="domain" description="CobQ/CobB/MinD/ParA nucleotide binding" evidence="1">
    <location>
        <begin position="4"/>
        <end position="181"/>
    </location>
</feature>
<evidence type="ECO:0000313" key="3">
    <source>
        <dbReference type="Proteomes" id="UP000549457"/>
    </source>
</evidence>
<dbReference type="PANTHER" id="PTHR13696">
    <property type="entry name" value="P-LOOP CONTAINING NUCLEOSIDE TRIPHOSPHATE HYDROLASE"/>
    <property type="match status" value="1"/>
</dbReference>
<protein>
    <submittedName>
        <fullName evidence="2">Chromosome partitioning protein</fullName>
    </submittedName>
</protein>
<proteinExistence type="predicted"/>
<dbReference type="CDD" id="cd02042">
    <property type="entry name" value="ParAB_family"/>
    <property type="match status" value="1"/>
</dbReference>
<sequence>MKSILIANRKGGCGKTMVAITLAAALAGRGGTVGLADADPQKSALRWLKHRPDGVAPIRAVDWTNPSDFGEAPKKLDWLVIDAPGALTGDRAEALIAEAEAVITPVLPSIFDVDSTRRFLKEIEHVKRVRKGKVGVSLIANRTRAGRGADRLGAFFEKLGQEPLAWITERTAYPELAAQGLALFDKPQKAYAPLKEQWAPVLAALD</sequence>
<dbReference type="PANTHER" id="PTHR13696:SF96">
    <property type="entry name" value="COBQ_COBB_MIND_PARA NUCLEOTIDE BINDING DOMAIN-CONTAINING PROTEIN"/>
    <property type="match status" value="1"/>
</dbReference>